<dbReference type="Proteomes" id="UP000541558">
    <property type="component" value="Unassembled WGS sequence"/>
</dbReference>
<name>A0A8H5BBZ7_9AGAR</name>
<feature type="region of interest" description="Disordered" evidence="1">
    <location>
        <begin position="227"/>
        <end position="274"/>
    </location>
</feature>
<feature type="compositionally biased region" description="Basic residues" evidence="1">
    <location>
        <begin position="254"/>
        <end position="268"/>
    </location>
</feature>
<dbReference type="EMBL" id="JAACJK010000170">
    <property type="protein sequence ID" value="KAF5320253.1"/>
    <property type="molecule type" value="Genomic_DNA"/>
</dbReference>
<dbReference type="InterPro" id="IPR032567">
    <property type="entry name" value="RTL1-rel"/>
</dbReference>
<proteinExistence type="predicted"/>
<keyword evidence="3" id="KW-1185">Reference proteome</keyword>
<organism evidence="2 3">
    <name type="scientific">Ephemerocybe angulata</name>
    <dbReference type="NCBI Taxonomy" id="980116"/>
    <lineage>
        <taxon>Eukaryota</taxon>
        <taxon>Fungi</taxon>
        <taxon>Dikarya</taxon>
        <taxon>Basidiomycota</taxon>
        <taxon>Agaricomycotina</taxon>
        <taxon>Agaricomycetes</taxon>
        <taxon>Agaricomycetidae</taxon>
        <taxon>Agaricales</taxon>
        <taxon>Agaricineae</taxon>
        <taxon>Psathyrellaceae</taxon>
        <taxon>Ephemerocybe</taxon>
    </lineage>
</organism>
<dbReference type="Gene3D" id="2.40.70.10">
    <property type="entry name" value="Acid Proteases"/>
    <property type="match status" value="1"/>
</dbReference>
<dbReference type="SUPFAM" id="SSF50630">
    <property type="entry name" value="Acid proteases"/>
    <property type="match status" value="1"/>
</dbReference>
<dbReference type="PANTHER" id="PTHR15503">
    <property type="entry name" value="LDOC1 RELATED"/>
    <property type="match status" value="1"/>
</dbReference>
<reference evidence="2 3" key="1">
    <citation type="journal article" date="2020" name="ISME J.">
        <title>Uncovering the hidden diversity of litter-decomposition mechanisms in mushroom-forming fungi.</title>
        <authorList>
            <person name="Floudas D."/>
            <person name="Bentzer J."/>
            <person name="Ahren D."/>
            <person name="Johansson T."/>
            <person name="Persson P."/>
            <person name="Tunlid A."/>
        </authorList>
    </citation>
    <scope>NUCLEOTIDE SEQUENCE [LARGE SCALE GENOMIC DNA]</scope>
    <source>
        <strain evidence="2 3">CBS 175.51</strain>
    </source>
</reference>
<sequence length="274" mass="30280">MPTTRAKTAHARKMLPSLSHRLAVQQALSERSRTTATAEEVDTEPDTEATGTTTAAAKEYLLLECTFAAPDEPAQVSIAALIDSGATNCYMDTGFARMYDLPLQRLPTPVKLYNADGSENSAGDILTTCTVAMKVHTHIETVTFYTTSIKYPVVLGYAWLRKHNPSINWTTKEIRLDNCTGECGRTEATSVVNTSSPYLGGIIAHPHAPLTFGGEGPAMEEQDEIFAPSIAETAKRRTSNKKERKTRGDEYREQRKRMKESRAARSRRNSSEDF</sequence>
<gene>
    <name evidence="2" type="ORF">D9611_011326</name>
</gene>
<accession>A0A8H5BBZ7</accession>
<evidence type="ECO:0000256" key="1">
    <source>
        <dbReference type="SAM" id="MobiDB-lite"/>
    </source>
</evidence>
<dbReference type="OrthoDB" id="128646at2759"/>
<evidence type="ECO:0000313" key="3">
    <source>
        <dbReference type="Proteomes" id="UP000541558"/>
    </source>
</evidence>
<protein>
    <submittedName>
        <fullName evidence="2">Uncharacterized protein</fullName>
    </submittedName>
</protein>
<feature type="compositionally biased region" description="Basic residues" evidence="1">
    <location>
        <begin position="236"/>
        <end position="245"/>
    </location>
</feature>
<dbReference type="InterPro" id="IPR021109">
    <property type="entry name" value="Peptidase_aspartic_dom_sf"/>
</dbReference>
<evidence type="ECO:0000313" key="2">
    <source>
        <dbReference type="EMBL" id="KAF5320253.1"/>
    </source>
</evidence>
<dbReference type="CDD" id="cd00303">
    <property type="entry name" value="retropepsin_like"/>
    <property type="match status" value="1"/>
</dbReference>
<comment type="caution">
    <text evidence="2">The sequence shown here is derived from an EMBL/GenBank/DDBJ whole genome shotgun (WGS) entry which is preliminary data.</text>
</comment>
<dbReference type="AlphaFoldDB" id="A0A8H5BBZ7"/>
<feature type="compositionally biased region" description="Polar residues" evidence="1">
    <location>
        <begin position="26"/>
        <end position="37"/>
    </location>
</feature>
<dbReference type="PANTHER" id="PTHR15503:SF22">
    <property type="entry name" value="TRANSPOSON TY3-I GAG POLYPROTEIN"/>
    <property type="match status" value="1"/>
</dbReference>
<feature type="region of interest" description="Disordered" evidence="1">
    <location>
        <begin position="26"/>
        <end position="52"/>
    </location>
</feature>
<dbReference type="Pfam" id="PF08284">
    <property type="entry name" value="RVP_2"/>
    <property type="match status" value="1"/>
</dbReference>